<dbReference type="EMBL" id="JAASRN010000002">
    <property type="protein sequence ID" value="NIK73918.1"/>
    <property type="molecule type" value="Genomic_DNA"/>
</dbReference>
<gene>
    <name evidence="6" type="ORF">FHS56_001431</name>
</gene>
<reference evidence="6 7" key="1">
    <citation type="submission" date="2020-03" db="EMBL/GenBank/DDBJ databases">
        <title>Genomic Encyclopedia of Type Strains, Phase IV (KMG-IV): sequencing the most valuable type-strain genomes for metagenomic binning, comparative biology and taxonomic classification.</title>
        <authorList>
            <person name="Goeker M."/>
        </authorList>
    </citation>
    <scope>NUCLEOTIDE SEQUENCE [LARGE SCALE GENOMIC DNA]</scope>
    <source>
        <strain evidence="6 7">DSM 5718</strain>
    </source>
</reference>
<dbReference type="CDD" id="cd06251">
    <property type="entry name" value="M14_ASTE_ASPA-like"/>
    <property type="match status" value="1"/>
</dbReference>
<dbReference type="InterPro" id="IPR043795">
    <property type="entry name" value="N-alpha-Ac-DABA-like"/>
</dbReference>
<dbReference type="GO" id="GO:0016811">
    <property type="term" value="F:hydrolase activity, acting on carbon-nitrogen (but not peptide) bonds, in linear amides"/>
    <property type="evidence" value="ECO:0007669"/>
    <property type="project" value="InterPro"/>
</dbReference>
<keyword evidence="2" id="KW-0479">Metal-binding</keyword>
<dbReference type="Gene3D" id="3.40.630.10">
    <property type="entry name" value="Zn peptidases"/>
    <property type="match status" value="1"/>
</dbReference>
<evidence type="ECO:0000256" key="2">
    <source>
        <dbReference type="ARBA" id="ARBA00022723"/>
    </source>
</evidence>
<evidence type="ECO:0000256" key="4">
    <source>
        <dbReference type="ARBA" id="ARBA00022833"/>
    </source>
</evidence>
<keyword evidence="4" id="KW-0862">Zinc</keyword>
<keyword evidence="7" id="KW-1185">Reference proteome</keyword>
<dbReference type="PIRSF" id="PIRSF039012">
    <property type="entry name" value="ASP"/>
    <property type="match status" value="1"/>
</dbReference>
<comment type="caution">
    <text evidence="6">The sequence shown here is derived from an EMBL/GenBank/DDBJ whole genome shotgun (WGS) entry which is preliminary data.</text>
</comment>
<accession>A0A846MQJ4</accession>
<evidence type="ECO:0000256" key="1">
    <source>
        <dbReference type="ARBA" id="ARBA00001947"/>
    </source>
</evidence>
<keyword evidence="3" id="KW-0378">Hydrolase</keyword>
<name>A0A846MQJ4_9BACT</name>
<protein>
    <recommendedName>
        <fullName evidence="5">Succinylglutamate desuccinylase/Aspartoacylase catalytic domain-containing protein</fullName>
    </recommendedName>
</protein>
<evidence type="ECO:0000256" key="3">
    <source>
        <dbReference type="ARBA" id="ARBA00022801"/>
    </source>
</evidence>
<evidence type="ECO:0000259" key="5">
    <source>
        <dbReference type="Pfam" id="PF24827"/>
    </source>
</evidence>
<dbReference type="InterPro" id="IPR055438">
    <property type="entry name" value="AstE_AspA_cat"/>
</dbReference>
<dbReference type="PANTHER" id="PTHR37326:SF2">
    <property type="entry name" value="SUCCINYLGLUTAMATE DESUCCINYLASE_ASPARTOACYLASE FAMILY PROTEIN"/>
    <property type="match status" value="1"/>
</dbReference>
<dbReference type="SUPFAM" id="SSF53187">
    <property type="entry name" value="Zn-dependent exopeptidases"/>
    <property type="match status" value="1"/>
</dbReference>
<comment type="cofactor">
    <cofactor evidence="1">
        <name>Zn(2+)</name>
        <dbReference type="ChEBI" id="CHEBI:29105"/>
    </cofactor>
</comment>
<evidence type="ECO:0000313" key="7">
    <source>
        <dbReference type="Proteomes" id="UP000537126"/>
    </source>
</evidence>
<sequence length="315" mass="34388">MIDIDNIPPGEFKRIDIEIERLPSHTLIDMPVFIYKGKSQGPTLLLTAGIHGDEINGIAILRRLIAQKLLHPEAGTVIAIPLVNIYGFLQGSRTLPDGKDLNRSFPGAPTGSLGRRIAHIIMSQIVPHIDFGVDFHTGGKALSNFPQVRCVLDENRNVELAKAFAPPFILNSSLIDGSFRKAAAKLGKPILVYEGGESSRIDKLSIEEGIAGVMRLMQGLGMVKYDTLPPPVYPTKVLQKTSWLRARSAGIFQSLVDYGDYVKKGQRLAEITDPYGSKRIVVKAPHEGYVVGLNNNPVVNAGDALIHLGYDLLLL</sequence>
<feature type="domain" description="Succinylglutamate desuccinylase/Aspartoacylase catalytic" evidence="5">
    <location>
        <begin position="40"/>
        <end position="218"/>
    </location>
</feature>
<dbReference type="GO" id="GO:0016788">
    <property type="term" value="F:hydrolase activity, acting on ester bonds"/>
    <property type="evidence" value="ECO:0007669"/>
    <property type="project" value="InterPro"/>
</dbReference>
<dbReference type="Proteomes" id="UP000537126">
    <property type="component" value="Unassembled WGS sequence"/>
</dbReference>
<organism evidence="6 7">
    <name type="scientific">Thermonema lapsum</name>
    <dbReference type="NCBI Taxonomy" id="28195"/>
    <lineage>
        <taxon>Bacteria</taxon>
        <taxon>Pseudomonadati</taxon>
        <taxon>Bacteroidota</taxon>
        <taxon>Cytophagia</taxon>
        <taxon>Cytophagales</taxon>
        <taxon>Thermonemataceae</taxon>
        <taxon>Thermonema</taxon>
    </lineage>
</organism>
<evidence type="ECO:0000313" key="6">
    <source>
        <dbReference type="EMBL" id="NIK73918.1"/>
    </source>
</evidence>
<dbReference type="RefSeq" id="WP_166919172.1">
    <property type="nucleotide sequence ID" value="NZ_JAASRN010000002.1"/>
</dbReference>
<dbReference type="InterPro" id="IPR053138">
    <property type="entry name" value="N-alpha-Ac-DABA_deacetylase"/>
</dbReference>
<dbReference type="AlphaFoldDB" id="A0A846MQJ4"/>
<dbReference type="PANTHER" id="PTHR37326">
    <property type="entry name" value="BLL3975 PROTEIN"/>
    <property type="match status" value="1"/>
</dbReference>
<proteinExistence type="predicted"/>
<dbReference type="Pfam" id="PF24827">
    <property type="entry name" value="AstE_AspA_cat"/>
    <property type="match status" value="1"/>
</dbReference>
<dbReference type="GO" id="GO:0046872">
    <property type="term" value="F:metal ion binding"/>
    <property type="evidence" value="ECO:0007669"/>
    <property type="project" value="UniProtKB-KW"/>
</dbReference>